<dbReference type="InParanoid" id="A0A1Y2DAK3"/>
<dbReference type="EMBL" id="MCFJ01000023">
    <property type="protein sequence ID" value="ORY56301.1"/>
    <property type="molecule type" value="Genomic_DNA"/>
</dbReference>
<dbReference type="Proteomes" id="UP000193689">
    <property type="component" value="Unassembled WGS sequence"/>
</dbReference>
<evidence type="ECO:0000313" key="1">
    <source>
        <dbReference type="EMBL" id="ORY56301.1"/>
    </source>
</evidence>
<accession>A0A1Y2DAK3</accession>
<sequence length="335" mass="36399">MQSLLVRLLALSMRELPGTVLRIRLAQILDNASAAYNLLYRTSDVQQSPTWAVTTLFIPMTCSKSTPMVTYLIPYNSADIDDSQSYSIYTTFDISLSYQLGRGPRWRAVLVFRGGHAALDAVRAVLSADLGPNLVFSGTVLGGLAPNLTSTADSIISTSWAGLMAAGLVGVASQYPDAYDFLISKLKPGMSSSYFLAVENYDIVETFAAFAGQNMYDYFLDGRSVFSERSALSGALTANGYMGLHRVPQMPVFAHKPIHDQFSPVKDTDELVRNFCGKGASILYQRNSVGGHIAEITNGHQRALSWLGIVLEEGYTPMGGCFVQNITVDIDNSAN</sequence>
<dbReference type="GO" id="GO:0004806">
    <property type="term" value="F:triacylglycerol lipase activity"/>
    <property type="evidence" value="ECO:0007669"/>
    <property type="project" value="InterPro"/>
</dbReference>
<comment type="caution">
    <text evidence="1">The sequence shown here is derived from an EMBL/GenBank/DDBJ whole genome shotgun (WGS) entry which is preliminary data.</text>
</comment>
<dbReference type="Gene3D" id="1.10.260.130">
    <property type="match status" value="1"/>
</dbReference>
<dbReference type="RefSeq" id="XP_040710018.1">
    <property type="nucleotide sequence ID" value="XM_040864914.1"/>
</dbReference>
<proteinExistence type="predicted"/>
<dbReference type="PANTHER" id="PTHR34853">
    <property type="match status" value="1"/>
</dbReference>
<reference evidence="1 2" key="1">
    <citation type="submission" date="2016-07" db="EMBL/GenBank/DDBJ databases">
        <title>Pervasive Adenine N6-methylation of Active Genes in Fungi.</title>
        <authorList>
            <consortium name="DOE Joint Genome Institute"/>
            <person name="Mondo S.J."/>
            <person name="Dannebaum R.O."/>
            <person name="Kuo R.C."/>
            <person name="Labutti K."/>
            <person name="Haridas S."/>
            <person name="Kuo A."/>
            <person name="Salamov A."/>
            <person name="Ahrendt S.R."/>
            <person name="Lipzen A."/>
            <person name="Sullivan W."/>
            <person name="Andreopoulos W.B."/>
            <person name="Clum A."/>
            <person name="Lindquist E."/>
            <person name="Daum C."/>
            <person name="Ramamoorthy G.K."/>
            <person name="Gryganskyi A."/>
            <person name="Culley D."/>
            <person name="Magnuson J.K."/>
            <person name="James T.Y."/>
            <person name="O'Malley M.A."/>
            <person name="Stajich J.E."/>
            <person name="Spatafora J.W."/>
            <person name="Visel A."/>
            <person name="Grigoriev I.V."/>
        </authorList>
    </citation>
    <scope>NUCLEOTIDE SEQUENCE [LARGE SCALE GENOMIC DNA]</scope>
    <source>
        <strain evidence="1 2">CBS 129021</strain>
    </source>
</reference>
<gene>
    <name evidence="1" type="ORF">BCR38DRAFT_505122</name>
</gene>
<protein>
    <submittedName>
        <fullName evidence="1">Secretory lipase-domain-containing protein</fullName>
    </submittedName>
</protein>
<dbReference type="InterPro" id="IPR029058">
    <property type="entry name" value="AB_hydrolase_fold"/>
</dbReference>
<dbReference type="AlphaFoldDB" id="A0A1Y2DAK3"/>
<dbReference type="GeneID" id="63781126"/>
<dbReference type="GO" id="GO:0016042">
    <property type="term" value="P:lipid catabolic process"/>
    <property type="evidence" value="ECO:0007669"/>
    <property type="project" value="InterPro"/>
</dbReference>
<keyword evidence="2" id="KW-1185">Reference proteome</keyword>
<organism evidence="1 2">
    <name type="scientific">Pseudomassariella vexata</name>
    <dbReference type="NCBI Taxonomy" id="1141098"/>
    <lineage>
        <taxon>Eukaryota</taxon>
        <taxon>Fungi</taxon>
        <taxon>Dikarya</taxon>
        <taxon>Ascomycota</taxon>
        <taxon>Pezizomycotina</taxon>
        <taxon>Sordariomycetes</taxon>
        <taxon>Xylariomycetidae</taxon>
        <taxon>Amphisphaeriales</taxon>
        <taxon>Pseudomassariaceae</taxon>
        <taxon>Pseudomassariella</taxon>
    </lineage>
</organism>
<dbReference type="OrthoDB" id="2373480at2759"/>
<name>A0A1Y2DAK3_9PEZI</name>
<evidence type="ECO:0000313" key="2">
    <source>
        <dbReference type="Proteomes" id="UP000193689"/>
    </source>
</evidence>
<dbReference type="Pfam" id="PF03583">
    <property type="entry name" value="LIP"/>
    <property type="match status" value="1"/>
</dbReference>
<dbReference type="InterPro" id="IPR005152">
    <property type="entry name" value="Lipase_secreted"/>
</dbReference>
<dbReference type="PANTHER" id="PTHR34853:SF1">
    <property type="entry name" value="LIPASE 5"/>
    <property type="match status" value="1"/>
</dbReference>
<dbReference type="Gene3D" id="3.40.50.1820">
    <property type="entry name" value="alpha/beta hydrolase"/>
    <property type="match status" value="2"/>
</dbReference>